<keyword evidence="3" id="KW-0645">Protease</keyword>
<keyword evidence="7" id="KW-0482">Metalloprotease</keyword>
<evidence type="ECO:0000256" key="6">
    <source>
        <dbReference type="ARBA" id="ARBA00022833"/>
    </source>
</evidence>
<evidence type="ECO:0000256" key="3">
    <source>
        <dbReference type="ARBA" id="ARBA00022670"/>
    </source>
</evidence>
<dbReference type="InterPro" id="IPR042089">
    <property type="entry name" value="Peptidase_M13_dom_2"/>
</dbReference>
<dbReference type="Pfam" id="PF01431">
    <property type="entry name" value="Peptidase_M13"/>
    <property type="match status" value="1"/>
</dbReference>
<dbReference type="AlphaFoldDB" id="A0A849SVH4"/>
<sequence length="690" mass="76644">MTSESKSKPVGWSACVAAAAVMLLGAVAIHGASAATSSQDLLAANRDTTVSPAHDFFQYANGGWLARHPIPASESAWGIGNQVNEELYLRKRSISETAAGAGAVPGSDSQKIGDFWLAAMDTLRTDQLGAAPLERELRRIDAIRSGVEVVEVAAFLNRQGAGCLWSFGIGQDDMRSDVIAVFVSQGGLGLPDRDYYFNPEAGVVRARTEYPKHVARMLELAGAEPGEAQRGAAAVLSFETALATASRKLEDRRDPYKNYNKRSVAEVASRLTPHIAWRSILDGYGLSKVDTLIIRQPEFLTALDSLVMATPVADLRHYLRYQLLSTYAPYLGHALDQQNFAFYGTILDGRTTQRPHWKRALDAQEDALGMVMGKLFVSAYFPPRTKARYDKLVEVIRDSYRERIAGLEWMSAVTKRRATEKLDRMTKKVGYPARWKDFSTLRINRDSYAANVRAGIVWQFDDAVSKFGKPVDRTEWVMTPQTYNAYYNASNNEIVLPAGIFLIPGLKDDEADDALVYGYAGASTIGHEITHGFDDDGRQYDVAGNLSNWWTAADESSFKARAEVMSRQFDLYEPLPGLHINGRASLGENLADFGGVVLGLQAFKKTRQYREGKSIGGLTPVQRYFLGYALGWMSHQREERLRARLLSDVHAPAKWRVLGPMANLPEFYEAFGIREGDPMWRPAEARVRVW</sequence>
<keyword evidence="5" id="KW-0378">Hydrolase</keyword>
<feature type="domain" description="Peptidase M13 N-terminal" evidence="10">
    <location>
        <begin position="52"/>
        <end position="432"/>
    </location>
</feature>
<evidence type="ECO:0000313" key="12">
    <source>
        <dbReference type="Proteomes" id="UP000580839"/>
    </source>
</evidence>
<dbReference type="SUPFAM" id="SSF55486">
    <property type="entry name" value="Metalloproteases ('zincins'), catalytic domain"/>
    <property type="match status" value="1"/>
</dbReference>
<dbReference type="GO" id="GO:0005886">
    <property type="term" value="C:plasma membrane"/>
    <property type="evidence" value="ECO:0007669"/>
    <property type="project" value="TreeGrafter"/>
</dbReference>
<dbReference type="GO" id="GO:0046872">
    <property type="term" value="F:metal ion binding"/>
    <property type="evidence" value="ECO:0007669"/>
    <property type="project" value="UniProtKB-KW"/>
</dbReference>
<feature type="chain" id="PRO_5032885752" evidence="8">
    <location>
        <begin position="35"/>
        <end position="690"/>
    </location>
</feature>
<reference evidence="11 12" key="1">
    <citation type="submission" date="2020-04" db="EMBL/GenBank/DDBJ databases">
        <title>Metagenomic profiling of ammonia- and methane-oxidizing microorganisms in a Dutch drinking water treatment plant.</title>
        <authorList>
            <person name="Poghosyan L."/>
            <person name="Leucker S."/>
        </authorList>
    </citation>
    <scope>NUCLEOTIDE SEQUENCE [LARGE SCALE GENOMIC DNA]</scope>
    <source>
        <strain evidence="11">S-RSF-IL-03</strain>
    </source>
</reference>
<keyword evidence="8" id="KW-0732">Signal</keyword>
<proteinExistence type="inferred from homology"/>
<accession>A0A849SVH4</accession>
<dbReference type="InterPro" id="IPR018497">
    <property type="entry name" value="Peptidase_M13_C"/>
</dbReference>
<feature type="signal peptide" evidence="8">
    <location>
        <begin position="1"/>
        <end position="34"/>
    </location>
</feature>
<protein>
    <submittedName>
        <fullName evidence="11">M13 family metallopeptidase</fullName>
    </submittedName>
</protein>
<evidence type="ECO:0000259" key="10">
    <source>
        <dbReference type="Pfam" id="PF05649"/>
    </source>
</evidence>
<dbReference type="PANTHER" id="PTHR11733:SF167">
    <property type="entry name" value="FI17812P1-RELATED"/>
    <property type="match status" value="1"/>
</dbReference>
<comment type="caution">
    <text evidence="11">The sequence shown here is derived from an EMBL/GenBank/DDBJ whole genome shotgun (WGS) entry which is preliminary data.</text>
</comment>
<gene>
    <name evidence="11" type="ORF">HOP12_03265</name>
</gene>
<dbReference type="Pfam" id="PF05649">
    <property type="entry name" value="Peptidase_M13_N"/>
    <property type="match status" value="1"/>
</dbReference>
<dbReference type="GO" id="GO:0004222">
    <property type="term" value="F:metalloendopeptidase activity"/>
    <property type="evidence" value="ECO:0007669"/>
    <property type="project" value="InterPro"/>
</dbReference>
<dbReference type="InterPro" id="IPR008753">
    <property type="entry name" value="Peptidase_M13_N"/>
</dbReference>
<dbReference type="Proteomes" id="UP000580839">
    <property type="component" value="Unassembled WGS sequence"/>
</dbReference>
<evidence type="ECO:0000259" key="9">
    <source>
        <dbReference type="Pfam" id="PF01431"/>
    </source>
</evidence>
<dbReference type="EMBL" id="JABFRW010000031">
    <property type="protein sequence ID" value="NOT33169.1"/>
    <property type="molecule type" value="Genomic_DNA"/>
</dbReference>
<dbReference type="PROSITE" id="PS51885">
    <property type="entry name" value="NEPRILYSIN"/>
    <property type="match status" value="1"/>
</dbReference>
<evidence type="ECO:0000256" key="5">
    <source>
        <dbReference type="ARBA" id="ARBA00022801"/>
    </source>
</evidence>
<evidence type="ECO:0000256" key="7">
    <source>
        <dbReference type="ARBA" id="ARBA00023049"/>
    </source>
</evidence>
<feature type="domain" description="Peptidase M13 C-terminal" evidence="9">
    <location>
        <begin position="484"/>
        <end position="686"/>
    </location>
</feature>
<dbReference type="InterPro" id="IPR024079">
    <property type="entry name" value="MetalloPept_cat_dom_sf"/>
</dbReference>
<comment type="cofactor">
    <cofactor evidence="1">
        <name>Zn(2+)</name>
        <dbReference type="ChEBI" id="CHEBI:29105"/>
    </cofactor>
</comment>
<dbReference type="GO" id="GO:0016485">
    <property type="term" value="P:protein processing"/>
    <property type="evidence" value="ECO:0007669"/>
    <property type="project" value="TreeGrafter"/>
</dbReference>
<evidence type="ECO:0000256" key="4">
    <source>
        <dbReference type="ARBA" id="ARBA00022723"/>
    </source>
</evidence>
<evidence type="ECO:0000313" key="11">
    <source>
        <dbReference type="EMBL" id="NOT33169.1"/>
    </source>
</evidence>
<organism evidence="11 12">
    <name type="scientific">Eiseniibacteriota bacterium</name>
    <dbReference type="NCBI Taxonomy" id="2212470"/>
    <lineage>
        <taxon>Bacteria</taxon>
        <taxon>Candidatus Eiseniibacteriota</taxon>
    </lineage>
</organism>
<dbReference type="CDD" id="cd08662">
    <property type="entry name" value="M13"/>
    <property type="match status" value="1"/>
</dbReference>
<dbReference type="Gene3D" id="1.10.1380.10">
    <property type="entry name" value="Neutral endopeptidase , domain2"/>
    <property type="match status" value="1"/>
</dbReference>
<dbReference type="PRINTS" id="PR00786">
    <property type="entry name" value="NEPRILYSIN"/>
</dbReference>
<dbReference type="Gene3D" id="3.40.390.10">
    <property type="entry name" value="Collagenase (Catalytic Domain)"/>
    <property type="match status" value="1"/>
</dbReference>
<evidence type="ECO:0000256" key="8">
    <source>
        <dbReference type="SAM" id="SignalP"/>
    </source>
</evidence>
<dbReference type="PANTHER" id="PTHR11733">
    <property type="entry name" value="ZINC METALLOPROTEASE FAMILY M13 NEPRILYSIN-RELATED"/>
    <property type="match status" value="1"/>
</dbReference>
<comment type="similarity">
    <text evidence="2">Belongs to the peptidase M13 family.</text>
</comment>
<keyword evidence="4" id="KW-0479">Metal-binding</keyword>
<dbReference type="InterPro" id="IPR000718">
    <property type="entry name" value="Peptidase_M13"/>
</dbReference>
<evidence type="ECO:0000256" key="2">
    <source>
        <dbReference type="ARBA" id="ARBA00007357"/>
    </source>
</evidence>
<name>A0A849SVH4_UNCEI</name>
<keyword evidence="6" id="KW-0862">Zinc</keyword>
<evidence type="ECO:0000256" key="1">
    <source>
        <dbReference type="ARBA" id="ARBA00001947"/>
    </source>
</evidence>